<dbReference type="SUPFAM" id="SSF55073">
    <property type="entry name" value="Nucleotide cyclase"/>
    <property type="match status" value="1"/>
</dbReference>
<evidence type="ECO:0000259" key="3">
    <source>
        <dbReference type="PROSITE" id="PS50110"/>
    </source>
</evidence>
<dbReference type="InterPro" id="IPR011006">
    <property type="entry name" value="CheY-like_superfamily"/>
</dbReference>
<dbReference type="OrthoDB" id="7052318at2"/>
<comment type="caution">
    <text evidence="6">The sequence shown here is derived from an EMBL/GenBank/DDBJ whole genome shotgun (WGS) entry which is preliminary data.</text>
</comment>
<dbReference type="InterPro" id="IPR035919">
    <property type="entry name" value="EAL_sf"/>
</dbReference>
<dbReference type="AlphaFoldDB" id="A0A2A2EU82"/>
<gene>
    <name evidence="6" type="ORF">CK501_15555</name>
</gene>
<evidence type="ECO:0000259" key="5">
    <source>
        <dbReference type="PROSITE" id="PS50887"/>
    </source>
</evidence>
<comment type="caution">
    <text evidence="1">Lacks conserved residue(s) required for the propagation of feature annotation.</text>
</comment>
<dbReference type="SMART" id="SM00052">
    <property type="entry name" value="EAL"/>
    <property type="match status" value="1"/>
</dbReference>
<dbReference type="GO" id="GO:0000160">
    <property type="term" value="P:phosphorelay signal transduction system"/>
    <property type="evidence" value="ECO:0007669"/>
    <property type="project" value="InterPro"/>
</dbReference>
<sequence>MPQKTETIHLLLLDPSQNDAEQVVSLLRNAGRATRAHRVTSPEDLQDALGSGAWDLMLIRDAEQEPSPEEALDQIRRQDKDLPTILMTASEDGERRSAIMERGAQDAVPFDNSTLLRQVIDRELANLGERRQRRSLSGHLRDAEQRCHLLLESSKDAIAYINDGLHVYANQSYLELLGYEDPDDLLALPVLDTLDSGSQQHFKEAMKQFREGEEPQEPLTVTIERPDGETIEVTAELSAATYDGEPCIQIVARPVQDSAELAEKLREISSKDVLTGLYNRHHLMDTLSQTIARVQKDGSDAALAYIALDEFVHKKTQIGISGADLVIGDMAGLIAACAREDQVVARLSDDAFCILGPQDTVESMKEVAETLRKRVEDHLFDVSGRTLQLTVSIGIAAITENAPQAEDLVGRAHTAADEVRQQEGHEAGNGINVHEPQLQSQGSADGTADAIQQALDNDQFRLLFQPIINLRGEGEEHYEAFVRMLDEHGKEVSPYDFLPPGGPVNTAAKIDRWVVLQTIKQLASHRSKGHETRLFLNVTAETVQDQTFPSWLGVALKAARLPGDSLIFQIAERDATTYLKQARDFCGALRELHCSLSITHFGGALNPFNTLKHLDVDYVKLDGSYTDEIQKNEESRQTVKEMIQTLHQQGRLTVMPLVESASVLATIWQAGVNYIQGYYLQAPTPDMDYDFGEGD</sequence>
<dbReference type="InterPro" id="IPR035965">
    <property type="entry name" value="PAS-like_dom_sf"/>
</dbReference>
<dbReference type="PANTHER" id="PTHR33121">
    <property type="entry name" value="CYCLIC DI-GMP PHOSPHODIESTERASE PDEF"/>
    <property type="match status" value="1"/>
</dbReference>
<dbReference type="Gene3D" id="3.40.50.2300">
    <property type="match status" value="1"/>
</dbReference>
<dbReference type="SMART" id="SM00267">
    <property type="entry name" value="GGDEF"/>
    <property type="match status" value="1"/>
</dbReference>
<dbReference type="RefSeq" id="WP_095618661.1">
    <property type="nucleotide sequence ID" value="NZ_NSKD01000011.1"/>
</dbReference>
<dbReference type="InterPro" id="IPR000160">
    <property type="entry name" value="GGDEF_dom"/>
</dbReference>
<dbReference type="CDD" id="cd00156">
    <property type="entry name" value="REC"/>
    <property type="match status" value="1"/>
</dbReference>
<proteinExistence type="predicted"/>
<evidence type="ECO:0000259" key="4">
    <source>
        <dbReference type="PROSITE" id="PS50883"/>
    </source>
</evidence>
<dbReference type="NCBIfam" id="TIGR00229">
    <property type="entry name" value="sensory_box"/>
    <property type="match status" value="1"/>
</dbReference>
<evidence type="ECO:0000313" key="7">
    <source>
        <dbReference type="Proteomes" id="UP000218896"/>
    </source>
</evidence>
<keyword evidence="7" id="KW-1185">Reference proteome</keyword>
<dbReference type="Gene3D" id="3.30.450.20">
    <property type="entry name" value="PAS domain"/>
    <property type="match status" value="1"/>
</dbReference>
<dbReference type="InterPro" id="IPR000014">
    <property type="entry name" value="PAS"/>
</dbReference>
<dbReference type="InterPro" id="IPR001789">
    <property type="entry name" value="Sig_transdc_resp-reg_receiver"/>
</dbReference>
<dbReference type="CDD" id="cd00130">
    <property type="entry name" value="PAS"/>
    <property type="match status" value="1"/>
</dbReference>
<dbReference type="InterPro" id="IPR013767">
    <property type="entry name" value="PAS_fold"/>
</dbReference>
<dbReference type="NCBIfam" id="TIGR00254">
    <property type="entry name" value="GGDEF"/>
    <property type="match status" value="1"/>
</dbReference>
<evidence type="ECO:0000313" key="6">
    <source>
        <dbReference type="EMBL" id="PAU76981.1"/>
    </source>
</evidence>
<dbReference type="GO" id="GO:0071111">
    <property type="term" value="F:cyclic-guanylate-specific phosphodiesterase activity"/>
    <property type="evidence" value="ECO:0007669"/>
    <property type="project" value="InterPro"/>
</dbReference>
<dbReference type="SUPFAM" id="SSF55785">
    <property type="entry name" value="PYP-like sensor domain (PAS domain)"/>
    <property type="match status" value="1"/>
</dbReference>
<dbReference type="PROSITE" id="PS50110">
    <property type="entry name" value="RESPONSE_REGULATORY"/>
    <property type="match status" value="1"/>
</dbReference>
<dbReference type="SUPFAM" id="SSF141868">
    <property type="entry name" value="EAL domain-like"/>
    <property type="match status" value="1"/>
</dbReference>
<dbReference type="Pfam" id="PF00563">
    <property type="entry name" value="EAL"/>
    <property type="match status" value="1"/>
</dbReference>
<dbReference type="Gene3D" id="3.20.20.450">
    <property type="entry name" value="EAL domain"/>
    <property type="match status" value="1"/>
</dbReference>
<dbReference type="Gene3D" id="3.30.70.270">
    <property type="match status" value="1"/>
</dbReference>
<dbReference type="PROSITE" id="PS50883">
    <property type="entry name" value="EAL"/>
    <property type="match status" value="1"/>
</dbReference>
<dbReference type="InterPro" id="IPR050706">
    <property type="entry name" value="Cyclic-di-GMP_PDE-like"/>
</dbReference>
<dbReference type="Proteomes" id="UP000218896">
    <property type="component" value="Unassembled WGS sequence"/>
</dbReference>
<dbReference type="Pfam" id="PF00990">
    <property type="entry name" value="GGDEF"/>
    <property type="match status" value="1"/>
</dbReference>
<dbReference type="EMBL" id="NSKD01000011">
    <property type="protein sequence ID" value="PAU76981.1"/>
    <property type="molecule type" value="Genomic_DNA"/>
</dbReference>
<dbReference type="SUPFAM" id="SSF52172">
    <property type="entry name" value="CheY-like"/>
    <property type="match status" value="1"/>
</dbReference>
<feature type="domain" description="EAL" evidence="4">
    <location>
        <begin position="444"/>
        <end position="695"/>
    </location>
</feature>
<dbReference type="GO" id="GO:0006355">
    <property type="term" value="P:regulation of DNA-templated transcription"/>
    <property type="evidence" value="ECO:0007669"/>
    <property type="project" value="InterPro"/>
</dbReference>
<dbReference type="PANTHER" id="PTHR33121:SF23">
    <property type="entry name" value="CYCLIC DI-GMP PHOSPHODIESTERASE PDEB"/>
    <property type="match status" value="1"/>
</dbReference>
<accession>A0A2A2EU82</accession>
<evidence type="ECO:0000256" key="1">
    <source>
        <dbReference type="PROSITE-ProRule" id="PRU00169"/>
    </source>
</evidence>
<dbReference type="Pfam" id="PF00989">
    <property type="entry name" value="PAS"/>
    <property type="match status" value="1"/>
</dbReference>
<feature type="domain" description="Response regulatory" evidence="3">
    <location>
        <begin position="9"/>
        <end position="125"/>
    </location>
</feature>
<organism evidence="6 7">
    <name type="scientific">Halovibrio salipaludis</name>
    <dbReference type="NCBI Taxonomy" id="2032626"/>
    <lineage>
        <taxon>Bacteria</taxon>
        <taxon>Pseudomonadati</taxon>
        <taxon>Pseudomonadota</taxon>
        <taxon>Gammaproteobacteria</taxon>
        <taxon>Oceanospirillales</taxon>
        <taxon>Halomonadaceae</taxon>
        <taxon>Halovibrio</taxon>
    </lineage>
</organism>
<reference evidence="6 7" key="1">
    <citation type="submission" date="2017-08" db="EMBL/GenBank/DDBJ databases">
        <title>Halovibrio sewagensis sp. nov., isolated from wastewater of high salinity.</title>
        <authorList>
            <person name="Dong X."/>
            <person name="Zhang G."/>
        </authorList>
    </citation>
    <scope>NUCLEOTIDE SEQUENCE [LARGE SCALE GENOMIC DNA]</scope>
    <source>
        <strain evidence="6 7">YL5-2</strain>
    </source>
</reference>
<feature type="region of interest" description="Disordered" evidence="2">
    <location>
        <begin position="428"/>
        <end position="447"/>
    </location>
</feature>
<dbReference type="CDD" id="cd01949">
    <property type="entry name" value="GGDEF"/>
    <property type="match status" value="1"/>
</dbReference>
<dbReference type="InterPro" id="IPR001633">
    <property type="entry name" value="EAL_dom"/>
</dbReference>
<dbReference type="CDD" id="cd01948">
    <property type="entry name" value="EAL"/>
    <property type="match status" value="1"/>
</dbReference>
<dbReference type="PROSITE" id="PS50887">
    <property type="entry name" value="GGDEF"/>
    <property type="match status" value="1"/>
</dbReference>
<name>A0A2A2EU82_9GAMM</name>
<evidence type="ECO:0000256" key="2">
    <source>
        <dbReference type="SAM" id="MobiDB-lite"/>
    </source>
</evidence>
<protein>
    <submittedName>
        <fullName evidence="6">Diguanylate cyclase</fullName>
    </submittedName>
</protein>
<dbReference type="InterPro" id="IPR029787">
    <property type="entry name" value="Nucleotide_cyclase"/>
</dbReference>
<dbReference type="InterPro" id="IPR043128">
    <property type="entry name" value="Rev_trsase/Diguanyl_cyclase"/>
</dbReference>
<feature type="domain" description="GGDEF" evidence="5">
    <location>
        <begin position="299"/>
        <end position="436"/>
    </location>
</feature>